<dbReference type="EMBL" id="JARHUD010000003">
    <property type="protein sequence ID" value="MDF2095665.1"/>
    <property type="molecule type" value="Genomic_DNA"/>
</dbReference>
<evidence type="ECO:0000259" key="2">
    <source>
        <dbReference type="Pfam" id="PF20434"/>
    </source>
</evidence>
<proteinExistence type="predicted"/>
<evidence type="ECO:0000313" key="3">
    <source>
        <dbReference type="EMBL" id="MDF2095665.1"/>
    </source>
</evidence>
<reference evidence="3 4" key="1">
    <citation type="submission" date="2023-03" db="EMBL/GenBank/DDBJ databases">
        <title>Fodinicurvata sp. CAU 1616 isolated from sea sendiment.</title>
        <authorList>
            <person name="Kim W."/>
        </authorList>
    </citation>
    <scope>NUCLEOTIDE SEQUENCE [LARGE SCALE GENOMIC DNA]</scope>
    <source>
        <strain evidence="3 4">CAU 1616</strain>
    </source>
</reference>
<gene>
    <name evidence="3" type="ORF">P2G67_06715</name>
</gene>
<dbReference type="InterPro" id="IPR050300">
    <property type="entry name" value="GDXG_lipolytic_enzyme"/>
</dbReference>
<sequence>MGNTVWRGYDRAALDEQLNLRVRTPEHPEIFQRWETDSRAVRDSVPHRFDLAYGDSPGEKLDFFPADNPDAPLFAFIHGGYWQSLDKAHYSYFAPAFTREGIAFASINYSLAPETRVETMVAQVRRALAWLHGQAATLGFDPDRLVVSGHSAGGHLATMAAATDWSAQGLPQTLIAGCCSISGVYQLEPIRQSYHQPVLQISEAEVREFSPQHQRPPRSLPTLLAVGSTEPDEFHAQQRELAEAWGADNPVQAMEIADRHHFDVVDALLQDEQPLRQALLPLLRDGRLR</sequence>
<keyword evidence="1 3" id="KW-0378">Hydrolase</keyword>
<comment type="caution">
    <text evidence="3">The sequence shown here is derived from an EMBL/GenBank/DDBJ whole genome shotgun (WGS) entry which is preliminary data.</text>
</comment>
<feature type="domain" description="BD-FAE-like" evidence="2">
    <location>
        <begin position="69"/>
        <end position="164"/>
    </location>
</feature>
<dbReference type="SUPFAM" id="SSF53474">
    <property type="entry name" value="alpha/beta-Hydrolases"/>
    <property type="match status" value="1"/>
</dbReference>
<organism evidence="3 4">
    <name type="scientific">Aquibaculum arenosum</name>
    <dbReference type="NCBI Taxonomy" id="3032591"/>
    <lineage>
        <taxon>Bacteria</taxon>
        <taxon>Pseudomonadati</taxon>
        <taxon>Pseudomonadota</taxon>
        <taxon>Alphaproteobacteria</taxon>
        <taxon>Rhodospirillales</taxon>
        <taxon>Rhodovibrionaceae</taxon>
        <taxon>Aquibaculum</taxon>
    </lineage>
</organism>
<evidence type="ECO:0000313" key="4">
    <source>
        <dbReference type="Proteomes" id="UP001215503"/>
    </source>
</evidence>
<dbReference type="Gene3D" id="3.40.50.1820">
    <property type="entry name" value="alpha/beta hydrolase"/>
    <property type="match status" value="1"/>
</dbReference>
<dbReference type="PANTHER" id="PTHR48081">
    <property type="entry name" value="AB HYDROLASE SUPERFAMILY PROTEIN C4A8.06C"/>
    <property type="match status" value="1"/>
</dbReference>
<dbReference type="Pfam" id="PF20434">
    <property type="entry name" value="BD-FAE"/>
    <property type="match status" value="1"/>
</dbReference>
<accession>A0ABT5YLM0</accession>
<name>A0ABT5YLM0_9PROT</name>
<evidence type="ECO:0000256" key="1">
    <source>
        <dbReference type="ARBA" id="ARBA00022801"/>
    </source>
</evidence>
<dbReference type="InterPro" id="IPR029058">
    <property type="entry name" value="AB_hydrolase_fold"/>
</dbReference>
<protein>
    <submittedName>
        <fullName evidence="3">Alpha/beta hydrolase</fullName>
    </submittedName>
</protein>
<dbReference type="RefSeq" id="WP_275821306.1">
    <property type="nucleotide sequence ID" value="NZ_JARHUD010000003.1"/>
</dbReference>
<keyword evidence="4" id="KW-1185">Reference proteome</keyword>
<dbReference type="PANTHER" id="PTHR48081:SF33">
    <property type="entry name" value="KYNURENINE FORMAMIDASE"/>
    <property type="match status" value="1"/>
</dbReference>
<dbReference type="InterPro" id="IPR049492">
    <property type="entry name" value="BD-FAE-like_dom"/>
</dbReference>
<dbReference type="GO" id="GO:0016787">
    <property type="term" value="F:hydrolase activity"/>
    <property type="evidence" value="ECO:0007669"/>
    <property type="project" value="UniProtKB-KW"/>
</dbReference>
<dbReference type="Proteomes" id="UP001215503">
    <property type="component" value="Unassembled WGS sequence"/>
</dbReference>